<dbReference type="EMBL" id="KY045851">
    <property type="protein sequence ID" value="APM00228.1"/>
    <property type="molecule type" value="Genomic_DNA"/>
</dbReference>
<protein>
    <submittedName>
        <fullName evidence="1">Uncharacterized protein</fullName>
    </submittedName>
</protein>
<dbReference type="Proteomes" id="UP000222283">
    <property type="component" value="Segment"/>
</dbReference>
<keyword evidence="2" id="KW-1185">Reference proteome</keyword>
<evidence type="ECO:0000313" key="1">
    <source>
        <dbReference type="EMBL" id="APM00228.1"/>
    </source>
</evidence>
<name>A0A1L5C2B9_9CAUD</name>
<accession>A0A1L5C2B9</accession>
<gene>
    <name evidence="1" type="ORF">C5a_18</name>
</gene>
<sequence length="93" mass="10530">MTSIKDQDLSKNQLLVKNIVEHAIDQANFTIKNLSKRPTVAMLMECENCLTDFMPVVKLIADDYIEYAPIYDQMCAAIDAVQMGEDLVEIEFA</sequence>
<proteinExistence type="predicted"/>
<organism evidence="1 2">
    <name type="scientific">Pseudoalteromonas phage C5a</name>
    <dbReference type="NCBI Taxonomy" id="1916107"/>
    <lineage>
        <taxon>Viruses</taxon>
        <taxon>Duplodnaviria</taxon>
        <taxon>Heunggongvirae</taxon>
        <taxon>Uroviricota</taxon>
        <taxon>Caudoviricetes</taxon>
        <taxon>Peduoviridae</taxon>
        <taxon>Catalunyavirus</taxon>
        <taxon>Catalunyavirus C5a</taxon>
    </lineage>
</organism>
<evidence type="ECO:0000313" key="2">
    <source>
        <dbReference type="Proteomes" id="UP000222283"/>
    </source>
</evidence>
<reference evidence="1 2" key="1">
    <citation type="submission" date="2016-10" db="EMBL/GenBank/DDBJ databases">
        <title>An insight into ecological interactions, comparative genomics and biogeography of Pseudoalteromonas phages.</title>
        <authorList>
            <person name="Lara E."/>
            <person name="Vaque D."/>
            <person name="Sa E.L."/>
            <person name="Salazar G."/>
            <person name="Sanchez P."/>
            <person name="Duhaime M.B."/>
            <person name="Ignacio-Espinoza J."/>
            <person name="Santos F."/>
            <person name="Roux S."/>
            <person name="Anton J."/>
            <person name="Sullivan M.B."/>
            <person name="Acinas S.G."/>
        </authorList>
    </citation>
    <scope>NUCLEOTIDE SEQUENCE [LARGE SCALE GENOMIC DNA]</scope>
    <source>
        <strain evidence="1 2">C5a</strain>
    </source>
</reference>